<accession>A0A9D3YNN1</accession>
<dbReference type="EMBL" id="JAIWYP010000015">
    <property type="protein sequence ID" value="KAH3701443.1"/>
    <property type="molecule type" value="Genomic_DNA"/>
</dbReference>
<evidence type="ECO:0000313" key="1">
    <source>
        <dbReference type="EMBL" id="KAH3701443.1"/>
    </source>
</evidence>
<dbReference type="Proteomes" id="UP000828390">
    <property type="component" value="Unassembled WGS sequence"/>
</dbReference>
<comment type="caution">
    <text evidence="1">The sequence shown here is derived from an EMBL/GenBank/DDBJ whole genome shotgun (WGS) entry which is preliminary data.</text>
</comment>
<gene>
    <name evidence="1" type="ORF">DPMN_076431</name>
</gene>
<evidence type="ECO:0000313" key="2">
    <source>
        <dbReference type="Proteomes" id="UP000828390"/>
    </source>
</evidence>
<protein>
    <submittedName>
        <fullName evidence="1">Uncharacterized protein</fullName>
    </submittedName>
</protein>
<reference evidence="1" key="2">
    <citation type="submission" date="2020-11" db="EMBL/GenBank/DDBJ databases">
        <authorList>
            <person name="McCartney M.A."/>
            <person name="Auch B."/>
            <person name="Kono T."/>
            <person name="Mallez S."/>
            <person name="Becker A."/>
            <person name="Gohl D.M."/>
            <person name="Silverstein K.A.T."/>
            <person name="Koren S."/>
            <person name="Bechman K.B."/>
            <person name="Herman A."/>
            <person name="Abrahante J.E."/>
            <person name="Garbe J."/>
        </authorList>
    </citation>
    <scope>NUCLEOTIDE SEQUENCE</scope>
    <source>
        <strain evidence="1">Duluth1</strain>
        <tissue evidence="1">Whole animal</tissue>
    </source>
</reference>
<keyword evidence="2" id="KW-1185">Reference proteome</keyword>
<name>A0A9D3YNN1_DREPO</name>
<reference evidence="1" key="1">
    <citation type="journal article" date="2019" name="bioRxiv">
        <title>The Genome of the Zebra Mussel, Dreissena polymorpha: A Resource for Invasive Species Research.</title>
        <authorList>
            <person name="McCartney M.A."/>
            <person name="Auch B."/>
            <person name="Kono T."/>
            <person name="Mallez S."/>
            <person name="Zhang Y."/>
            <person name="Obille A."/>
            <person name="Becker A."/>
            <person name="Abrahante J.E."/>
            <person name="Garbe J."/>
            <person name="Badalamenti J.P."/>
            <person name="Herman A."/>
            <person name="Mangelson H."/>
            <person name="Liachko I."/>
            <person name="Sullivan S."/>
            <person name="Sone E.D."/>
            <person name="Koren S."/>
            <person name="Silverstein K.A.T."/>
            <person name="Beckman K.B."/>
            <person name="Gohl D.M."/>
        </authorList>
    </citation>
    <scope>NUCLEOTIDE SEQUENCE</scope>
    <source>
        <strain evidence="1">Duluth1</strain>
        <tissue evidence="1">Whole animal</tissue>
    </source>
</reference>
<sequence length="55" mass="6156">MWSMTYVWASVTRHSSNDPALKLQLQHRELSMLPEWLAMICAGPQPSTAKPGSQS</sequence>
<dbReference type="AlphaFoldDB" id="A0A9D3YNN1"/>
<organism evidence="1 2">
    <name type="scientific">Dreissena polymorpha</name>
    <name type="common">Zebra mussel</name>
    <name type="synonym">Mytilus polymorpha</name>
    <dbReference type="NCBI Taxonomy" id="45954"/>
    <lineage>
        <taxon>Eukaryota</taxon>
        <taxon>Metazoa</taxon>
        <taxon>Spiralia</taxon>
        <taxon>Lophotrochozoa</taxon>
        <taxon>Mollusca</taxon>
        <taxon>Bivalvia</taxon>
        <taxon>Autobranchia</taxon>
        <taxon>Heteroconchia</taxon>
        <taxon>Euheterodonta</taxon>
        <taxon>Imparidentia</taxon>
        <taxon>Neoheterodontei</taxon>
        <taxon>Myida</taxon>
        <taxon>Dreissenoidea</taxon>
        <taxon>Dreissenidae</taxon>
        <taxon>Dreissena</taxon>
    </lineage>
</organism>
<proteinExistence type="predicted"/>